<feature type="compositionally biased region" description="Polar residues" evidence="2">
    <location>
        <begin position="56"/>
        <end position="65"/>
    </location>
</feature>
<accession>A0A196SGD3</accession>
<evidence type="ECO:0000256" key="2">
    <source>
        <dbReference type="SAM" id="MobiDB-lite"/>
    </source>
</evidence>
<dbReference type="STRING" id="478820.A0A196SGD3"/>
<protein>
    <submittedName>
        <fullName evidence="3">Methyltransferase</fullName>
    </submittedName>
</protein>
<dbReference type="Proteomes" id="UP000078348">
    <property type="component" value="Unassembled WGS sequence"/>
</dbReference>
<feature type="compositionally biased region" description="Acidic residues" evidence="2">
    <location>
        <begin position="75"/>
        <end position="85"/>
    </location>
</feature>
<dbReference type="PROSITE" id="PS51143">
    <property type="entry name" value="MT_A70"/>
    <property type="match status" value="1"/>
</dbReference>
<name>A0A196SGD3_BLAHN</name>
<comment type="similarity">
    <text evidence="1">Belongs to the MT-A70-like family.</text>
</comment>
<evidence type="ECO:0000313" key="4">
    <source>
        <dbReference type="Proteomes" id="UP000078348"/>
    </source>
</evidence>
<keyword evidence="3" id="KW-0489">Methyltransferase</keyword>
<reference evidence="3 4" key="1">
    <citation type="submission" date="2016-05" db="EMBL/GenBank/DDBJ databases">
        <title>Nuclear genome of Blastocystis sp. subtype 1 NandII.</title>
        <authorList>
            <person name="Gentekaki E."/>
            <person name="Curtis B."/>
            <person name="Stairs C."/>
            <person name="Eme L."/>
            <person name="Herman E."/>
            <person name="Klimes V."/>
            <person name="Arias M.C."/>
            <person name="Elias M."/>
            <person name="Hilliou F."/>
            <person name="Klute M."/>
            <person name="Malik S.-B."/>
            <person name="Pightling A."/>
            <person name="Rachubinski R."/>
            <person name="Salas D."/>
            <person name="Schlacht A."/>
            <person name="Suga H."/>
            <person name="Archibald J."/>
            <person name="Ball S.G."/>
            <person name="Clark G."/>
            <person name="Dacks J."/>
            <person name="Van Der Giezen M."/>
            <person name="Tsaousis A."/>
            <person name="Roger A."/>
        </authorList>
    </citation>
    <scope>NUCLEOTIDE SEQUENCE [LARGE SCALE GENOMIC DNA]</scope>
    <source>
        <strain evidence="4">ATCC 50177 / NandII</strain>
    </source>
</reference>
<keyword evidence="4" id="KW-1185">Reference proteome</keyword>
<proteinExistence type="inferred from homology"/>
<dbReference type="OrthoDB" id="426718at2759"/>
<evidence type="ECO:0000256" key="1">
    <source>
        <dbReference type="PROSITE-ProRule" id="PRU00489"/>
    </source>
</evidence>
<dbReference type="AlphaFoldDB" id="A0A196SGD3"/>
<dbReference type="GO" id="GO:0032259">
    <property type="term" value="P:methylation"/>
    <property type="evidence" value="ECO:0007669"/>
    <property type="project" value="UniProtKB-KW"/>
</dbReference>
<sequence>MPYELRNSRERKQSARHPMVSKAYYLPYVDDSETPEEIMKKFEALEEIQKRKAEASSVTSHSSGDNGAEDKGTVEEETPLDDDDLRELYSKIGSVFDDDNNDDDDMYEDNDSGVEEEDFSDIEYSEDIKRGKSHSSGSTHLHYSKTKRFVDIVTSKAVSRKCYRIDTLPSGEPKLVYIGDTPVPHPYEYIKIPTDIPLTWTHTVQDYEPPEPDRCLYVDDPMSFDYASLGKFFNAVFINTPINYDCQSFKRLVLPKRVVPTGFVFVWADKENIPAILDVFEEKNFFYVENLVWVQAHDEDTAMMNEVNSTLLRRSKRTLLILRRGRRQGNGNIAFDSIDMRHQRNPDVVIAPFCTSNGSLMQRSIYTTLETLVPRSEVGGLQNSNDYLQIFGEKGESRKYWTIVTTK</sequence>
<comment type="caution">
    <text evidence="3">The sequence shown here is derived from an EMBL/GenBank/DDBJ whole genome shotgun (WGS) entry which is preliminary data.</text>
</comment>
<feature type="region of interest" description="Disordered" evidence="2">
    <location>
        <begin position="49"/>
        <end position="120"/>
    </location>
</feature>
<dbReference type="InterPro" id="IPR007757">
    <property type="entry name" value="MT-A70-like"/>
</dbReference>
<feature type="compositionally biased region" description="Acidic residues" evidence="2">
    <location>
        <begin position="96"/>
        <end position="120"/>
    </location>
</feature>
<dbReference type="EMBL" id="LXWW01000146">
    <property type="protein sequence ID" value="OAO15381.1"/>
    <property type="molecule type" value="Genomic_DNA"/>
</dbReference>
<dbReference type="GO" id="GO:0008168">
    <property type="term" value="F:methyltransferase activity"/>
    <property type="evidence" value="ECO:0007669"/>
    <property type="project" value="UniProtKB-KW"/>
</dbReference>
<gene>
    <name evidence="3" type="ORF">AV274_2910</name>
</gene>
<evidence type="ECO:0000313" key="3">
    <source>
        <dbReference type="EMBL" id="OAO15381.1"/>
    </source>
</evidence>
<organism evidence="3 4">
    <name type="scientific">Blastocystis sp. subtype 1 (strain ATCC 50177 / NandII)</name>
    <dbReference type="NCBI Taxonomy" id="478820"/>
    <lineage>
        <taxon>Eukaryota</taxon>
        <taxon>Sar</taxon>
        <taxon>Stramenopiles</taxon>
        <taxon>Bigyra</taxon>
        <taxon>Opalozoa</taxon>
        <taxon>Opalinata</taxon>
        <taxon>Blastocystidae</taxon>
        <taxon>Blastocystis</taxon>
    </lineage>
</organism>
<keyword evidence="3" id="KW-0808">Transferase</keyword>